<feature type="transmembrane region" description="Helical" evidence="7">
    <location>
        <begin position="125"/>
        <end position="145"/>
    </location>
</feature>
<dbReference type="GO" id="GO:1902600">
    <property type="term" value="P:proton transmembrane transport"/>
    <property type="evidence" value="ECO:0007669"/>
    <property type="project" value="InterPro"/>
</dbReference>
<dbReference type="GO" id="GO:0016020">
    <property type="term" value="C:membrane"/>
    <property type="evidence" value="ECO:0007669"/>
    <property type="project" value="UniProtKB-SubCell"/>
</dbReference>
<feature type="transmembrane region" description="Helical" evidence="7">
    <location>
        <begin position="453"/>
        <end position="471"/>
    </location>
</feature>
<feature type="transmembrane region" description="Helical" evidence="7">
    <location>
        <begin position="223"/>
        <end position="239"/>
    </location>
</feature>
<feature type="transmembrane region" description="Helical" evidence="7">
    <location>
        <begin position="302"/>
        <end position="324"/>
    </location>
</feature>
<dbReference type="Gene3D" id="1.20.1530.20">
    <property type="match status" value="1"/>
</dbReference>
<dbReference type="AlphaFoldDB" id="A0A0G1L942"/>
<dbReference type="GO" id="GO:0015297">
    <property type="term" value="F:antiporter activity"/>
    <property type="evidence" value="ECO:0007669"/>
    <property type="project" value="InterPro"/>
</dbReference>
<dbReference type="PANTHER" id="PTHR42751:SF3">
    <property type="entry name" value="SODIUM_GLUTAMATE SYMPORTER"/>
    <property type="match status" value="1"/>
</dbReference>
<keyword evidence="3" id="KW-0813">Transport</keyword>
<feature type="transmembrane region" description="Helical" evidence="7">
    <location>
        <begin position="65"/>
        <end position="83"/>
    </location>
</feature>
<comment type="caution">
    <text evidence="9">The sequence shown here is derived from an EMBL/GenBank/DDBJ whole genome shotgun (WGS) entry which is preliminary data.</text>
</comment>
<evidence type="ECO:0000313" key="9">
    <source>
        <dbReference type="EMBL" id="KKT92435.1"/>
    </source>
</evidence>
<evidence type="ECO:0000256" key="3">
    <source>
        <dbReference type="ARBA" id="ARBA00022448"/>
    </source>
</evidence>
<feature type="domain" description="Cation/H+ exchanger transmembrane" evidence="8">
    <location>
        <begin position="13"/>
        <end position="378"/>
    </location>
</feature>
<feature type="transmembrane region" description="Helical" evidence="7">
    <location>
        <begin position="157"/>
        <end position="177"/>
    </location>
</feature>
<feature type="transmembrane region" description="Helical" evidence="7">
    <location>
        <begin position="189"/>
        <end position="211"/>
    </location>
</feature>
<name>A0A0G1L942_9BACT</name>
<sequence>MEAALAVGISVTVIMLSALIFDRLKLPNILGVLVAGILMGPFSPLAGMSLFGLEFGNVIIAEPSLVSVFAVLGSALILFGIGLEFSAIKLAQLGLFTFLAAAVKIGIVYLAAYASLSLMGFDAPASALVAVALSFSSTPIIIKLLEASGKMRRTETPFIISILIIEDLLAVFFLGLIAHPAIGATEYSFAISLVRVVLTFIFAYVVLSRLISRFLSLVSHSDELLILATVSLVLVIGYISEGIGLSFSVGAFLAGSTIAGSSESRKIEERIRPFNSLFASFFFFSIGLAVSVPAVLSNIGLLFLFIVIGIAVRFFSSGVASYFVGYTGRSASFCAAAFLPISELSLLILSQGISGGLIEPGFLGSFAFAIIASSFVSAWLVGRENEIYNALQNGVPQLAIKNLRLLRSTALGMRRAVAESSRYYNVVDRLPSISYRTDSLSAREQMALTSKNATILVIVSVICYLGLFFAQTPDWSFLDSFFVFLFAGFFISSALFLVNARSAASSLLQMIVRSSKGAQYAAVGHFFGAVFFFALCAAYWWAYSIAPDSLSVILMLPSFAFALRSSLSLFRALYTGANRL</sequence>
<dbReference type="EMBL" id="LCKF01000001">
    <property type="protein sequence ID" value="KKT92435.1"/>
    <property type="molecule type" value="Genomic_DNA"/>
</dbReference>
<reference evidence="9 10" key="1">
    <citation type="journal article" date="2015" name="Nature">
        <title>rRNA introns, odd ribosomes, and small enigmatic genomes across a large radiation of phyla.</title>
        <authorList>
            <person name="Brown C.T."/>
            <person name="Hug L.A."/>
            <person name="Thomas B.C."/>
            <person name="Sharon I."/>
            <person name="Castelle C.J."/>
            <person name="Singh A."/>
            <person name="Wilkins M.J."/>
            <person name="Williams K.H."/>
            <person name="Banfield J.F."/>
        </authorList>
    </citation>
    <scope>NUCLEOTIDE SEQUENCE [LARGE SCALE GENOMIC DNA]</scope>
</reference>
<dbReference type="Pfam" id="PF00999">
    <property type="entry name" value="Na_H_Exchanger"/>
    <property type="match status" value="1"/>
</dbReference>
<dbReference type="InterPro" id="IPR006153">
    <property type="entry name" value="Cation/H_exchanger_TM"/>
</dbReference>
<feature type="transmembrane region" description="Helical" evidence="7">
    <location>
        <begin position="331"/>
        <end position="350"/>
    </location>
</feature>
<evidence type="ECO:0000256" key="1">
    <source>
        <dbReference type="ARBA" id="ARBA00004141"/>
    </source>
</evidence>
<protein>
    <submittedName>
        <fullName evidence="9">Kef-type K+ transport system, membrane component</fullName>
    </submittedName>
</protein>
<comment type="subcellular location">
    <subcellularLocation>
        <location evidence="1">Membrane</location>
        <topology evidence="1">Multi-pass membrane protein</topology>
    </subcellularLocation>
</comment>
<dbReference type="Proteomes" id="UP000033966">
    <property type="component" value="Unassembled WGS sequence"/>
</dbReference>
<feature type="transmembrane region" description="Helical" evidence="7">
    <location>
        <begin position="477"/>
        <end position="499"/>
    </location>
</feature>
<evidence type="ECO:0000256" key="4">
    <source>
        <dbReference type="ARBA" id="ARBA00022692"/>
    </source>
</evidence>
<evidence type="ECO:0000256" key="6">
    <source>
        <dbReference type="ARBA" id="ARBA00023136"/>
    </source>
</evidence>
<evidence type="ECO:0000256" key="2">
    <source>
        <dbReference type="ARBA" id="ARBA00005551"/>
    </source>
</evidence>
<feature type="transmembrane region" description="Helical" evidence="7">
    <location>
        <begin position="95"/>
        <end position="119"/>
    </location>
</feature>
<feature type="transmembrane region" description="Helical" evidence="7">
    <location>
        <begin position="245"/>
        <end position="262"/>
    </location>
</feature>
<proteinExistence type="inferred from homology"/>
<comment type="similarity">
    <text evidence="2">Belongs to the monovalent cation:proton antiporter 2 (CPA2) transporter (TC 2.A.37) family.</text>
</comment>
<feature type="transmembrane region" description="Helical" evidence="7">
    <location>
        <begin position="6"/>
        <end position="22"/>
    </location>
</feature>
<feature type="transmembrane region" description="Helical" evidence="7">
    <location>
        <begin position="29"/>
        <end position="53"/>
    </location>
</feature>
<evidence type="ECO:0000313" key="10">
    <source>
        <dbReference type="Proteomes" id="UP000033966"/>
    </source>
</evidence>
<keyword evidence="6 7" id="KW-0472">Membrane</keyword>
<accession>A0A0G1L942</accession>
<organism evidence="9 10">
    <name type="scientific">Candidatus Jorgensenbacteria bacterium GW2011_GWA2_45_13</name>
    <dbReference type="NCBI Taxonomy" id="1618662"/>
    <lineage>
        <taxon>Bacteria</taxon>
        <taxon>Candidatus Joergenseniibacteriota</taxon>
    </lineage>
</organism>
<evidence type="ECO:0000256" key="7">
    <source>
        <dbReference type="SAM" id="Phobius"/>
    </source>
</evidence>
<dbReference type="InterPro" id="IPR038770">
    <property type="entry name" value="Na+/solute_symporter_sf"/>
</dbReference>
<keyword evidence="5 7" id="KW-1133">Transmembrane helix</keyword>
<evidence type="ECO:0000256" key="5">
    <source>
        <dbReference type="ARBA" id="ARBA00022989"/>
    </source>
</evidence>
<feature type="transmembrane region" description="Helical" evidence="7">
    <location>
        <begin position="553"/>
        <end position="574"/>
    </location>
</feature>
<dbReference type="PANTHER" id="PTHR42751">
    <property type="entry name" value="SODIUM/HYDROGEN EXCHANGER FAMILY/TRKA DOMAIN PROTEIN"/>
    <property type="match status" value="1"/>
</dbReference>
<feature type="transmembrane region" description="Helical" evidence="7">
    <location>
        <begin position="520"/>
        <end position="541"/>
    </location>
</feature>
<feature type="transmembrane region" description="Helical" evidence="7">
    <location>
        <begin position="274"/>
        <end position="296"/>
    </location>
</feature>
<keyword evidence="4 7" id="KW-0812">Transmembrane</keyword>
<gene>
    <name evidence="9" type="ORF">UW92_C0001G0001</name>
</gene>
<evidence type="ECO:0000259" key="8">
    <source>
        <dbReference type="Pfam" id="PF00999"/>
    </source>
</evidence>
<feature type="transmembrane region" description="Helical" evidence="7">
    <location>
        <begin position="362"/>
        <end position="382"/>
    </location>
</feature>